<evidence type="ECO:0000256" key="2">
    <source>
        <dbReference type="ARBA" id="ARBA00022468"/>
    </source>
</evidence>
<dbReference type="GO" id="GO:0005096">
    <property type="term" value="F:GTPase activator activity"/>
    <property type="evidence" value="ECO:0007669"/>
    <property type="project" value="UniProtKB-KW"/>
</dbReference>
<evidence type="ECO:0000256" key="10">
    <source>
        <dbReference type="ARBA" id="ARBA00023160"/>
    </source>
</evidence>
<dbReference type="InterPro" id="IPR001936">
    <property type="entry name" value="RasGAP_dom"/>
</dbReference>
<dbReference type="Gene3D" id="2.60.40.150">
    <property type="entry name" value="C2 domain"/>
    <property type="match status" value="1"/>
</dbReference>
<evidence type="ECO:0000259" key="14">
    <source>
        <dbReference type="PROSITE" id="PS50018"/>
    </source>
</evidence>
<evidence type="ECO:0000256" key="8">
    <source>
        <dbReference type="ARBA" id="ARBA00023098"/>
    </source>
</evidence>
<evidence type="ECO:0000256" key="1">
    <source>
        <dbReference type="ARBA" id="ARBA00004141"/>
    </source>
</evidence>
<evidence type="ECO:0000256" key="9">
    <source>
        <dbReference type="ARBA" id="ARBA00023136"/>
    </source>
</evidence>
<dbReference type="SMART" id="SM00239">
    <property type="entry name" value="C2"/>
    <property type="match status" value="1"/>
</dbReference>
<dbReference type="PROSITE" id="PS50018">
    <property type="entry name" value="RAS_GTPASE_ACTIV_2"/>
    <property type="match status" value="1"/>
</dbReference>
<dbReference type="PROSITE" id="PS50004">
    <property type="entry name" value="C2"/>
    <property type="match status" value="1"/>
</dbReference>
<evidence type="ECO:0000313" key="15">
    <source>
        <dbReference type="EMBL" id="KAJ3575643.1"/>
    </source>
</evidence>
<dbReference type="PANTHER" id="PTHR10194">
    <property type="entry name" value="RAS GTPASE-ACTIVATING PROTEINS"/>
    <property type="match status" value="1"/>
</dbReference>
<organism evidence="15 16">
    <name type="scientific">Leucocoprinus birnbaumii</name>
    <dbReference type="NCBI Taxonomy" id="56174"/>
    <lineage>
        <taxon>Eukaryota</taxon>
        <taxon>Fungi</taxon>
        <taxon>Dikarya</taxon>
        <taxon>Basidiomycota</taxon>
        <taxon>Agaricomycotina</taxon>
        <taxon>Agaricomycetes</taxon>
        <taxon>Agaricomycetidae</taxon>
        <taxon>Agaricales</taxon>
        <taxon>Agaricineae</taxon>
        <taxon>Agaricaceae</taxon>
        <taxon>Leucocoprinus</taxon>
    </lineage>
</organism>
<evidence type="ECO:0000256" key="4">
    <source>
        <dbReference type="ARBA" id="ARBA00022679"/>
    </source>
</evidence>
<dbReference type="GO" id="GO:0009922">
    <property type="term" value="F:fatty acid elongase activity"/>
    <property type="evidence" value="ECO:0007669"/>
    <property type="project" value="InterPro"/>
</dbReference>
<dbReference type="Gene3D" id="1.10.506.10">
    <property type="entry name" value="GTPase Activation - p120gap, domain 1"/>
    <property type="match status" value="1"/>
</dbReference>
<evidence type="ECO:0000313" key="16">
    <source>
        <dbReference type="Proteomes" id="UP001213000"/>
    </source>
</evidence>
<comment type="subcellular location">
    <subcellularLocation>
        <location evidence="1">Membrane</location>
        <topology evidence="1">Multi-pass membrane protein</topology>
    </subcellularLocation>
</comment>
<dbReference type="GO" id="GO:0006633">
    <property type="term" value="P:fatty acid biosynthetic process"/>
    <property type="evidence" value="ECO:0007669"/>
    <property type="project" value="UniProtKB-KW"/>
</dbReference>
<evidence type="ECO:0000256" key="6">
    <source>
        <dbReference type="ARBA" id="ARBA00022832"/>
    </source>
</evidence>
<comment type="caution">
    <text evidence="15">The sequence shown here is derived from an EMBL/GenBank/DDBJ whole genome shotgun (WGS) entry which is preliminary data.</text>
</comment>
<keyword evidence="4" id="KW-0808">Transferase</keyword>
<dbReference type="InterPro" id="IPR039360">
    <property type="entry name" value="Ras_GTPase"/>
</dbReference>
<evidence type="ECO:0000256" key="12">
    <source>
        <dbReference type="SAM" id="Phobius"/>
    </source>
</evidence>
<keyword evidence="6" id="KW-0276">Fatty acid metabolism</keyword>
<keyword evidence="3" id="KW-0444">Lipid biosynthesis</keyword>
<keyword evidence="9 12" id="KW-0472">Membrane</keyword>
<feature type="transmembrane region" description="Helical" evidence="12">
    <location>
        <begin position="203"/>
        <end position="221"/>
    </location>
</feature>
<name>A0AAD5W3E1_9AGAR</name>
<keyword evidence="5 12" id="KW-0812">Transmembrane</keyword>
<dbReference type="InterPro" id="IPR035892">
    <property type="entry name" value="C2_domain_sf"/>
</dbReference>
<keyword evidence="16" id="KW-1185">Reference proteome</keyword>
<proteinExistence type="predicted"/>
<dbReference type="Pfam" id="PF00616">
    <property type="entry name" value="RasGAP"/>
    <property type="match status" value="1"/>
</dbReference>
<dbReference type="SUPFAM" id="SSF48350">
    <property type="entry name" value="GTPase activation domain, GAP"/>
    <property type="match status" value="1"/>
</dbReference>
<accession>A0AAD5W3E1</accession>
<evidence type="ECO:0000256" key="5">
    <source>
        <dbReference type="ARBA" id="ARBA00022692"/>
    </source>
</evidence>
<feature type="compositionally biased region" description="Polar residues" evidence="11">
    <location>
        <begin position="1027"/>
        <end position="1049"/>
    </location>
</feature>
<feature type="region of interest" description="Disordered" evidence="11">
    <location>
        <begin position="1027"/>
        <end position="1068"/>
    </location>
</feature>
<feature type="transmembrane region" description="Helical" evidence="12">
    <location>
        <begin position="35"/>
        <end position="53"/>
    </location>
</feature>
<keyword evidence="7 12" id="KW-1133">Transmembrane helix</keyword>
<dbReference type="GO" id="GO:0016020">
    <property type="term" value="C:membrane"/>
    <property type="evidence" value="ECO:0007669"/>
    <property type="project" value="UniProtKB-SubCell"/>
</dbReference>
<keyword evidence="2" id="KW-0343">GTPase activation</keyword>
<evidence type="ECO:0000256" key="3">
    <source>
        <dbReference type="ARBA" id="ARBA00022516"/>
    </source>
</evidence>
<dbReference type="AlphaFoldDB" id="A0AAD5W3E1"/>
<dbReference type="SMART" id="SM00323">
    <property type="entry name" value="RasGAP"/>
    <property type="match status" value="1"/>
</dbReference>
<dbReference type="SUPFAM" id="SSF49562">
    <property type="entry name" value="C2 domain (Calcium/lipid-binding domain, CaLB)"/>
    <property type="match status" value="1"/>
</dbReference>
<feature type="domain" description="Ras-GAP" evidence="14">
    <location>
        <begin position="662"/>
        <end position="865"/>
    </location>
</feature>
<dbReference type="InterPro" id="IPR002076">
    <property type="entry name" value="ELO_fam"/>
</dbReference>
<feature type="transmembrane region" description="Helical" evidence="12">
    <location>
        <begin position="164"/>
        <end position="183"/>
    </location>
</feature>
<evidence type="ECO:0000259" key="13">
    <source>
        <dbReference type="PROSITE" id="PS50004"/>
    </source>
</evidence>
<evidence type="ECO:0000256" key="7">
    <source>
        <dbReference type="ARBA" id="ARBA00022989"/>
    </source>
</evidence>
<dbReference type="Proteomes" id="UP001213000">
    <property type="component" value="Unassembled WGS sequence"/>
</dbReference>
<dbReference type="PANTHER" id="PTHR10194:SF60">
    <property type="entry name" value="RAS GTPASE-ACTIVATING PROTEIN RASKOL"/>
    <property type="match status" value="1"/>
</dbReference>
<evidence type="ECO:0008006" key="17">
    <source>
        <dbReference type="Google" id="ProtNLM"/>
    </source>
</evidence>
<sequence>MAPLADLLLTYIPFRLPLHLSSYVVGETPLSTTPVVVSALAGYLAVIFGIKALMTNRQPYKLTTLFQLHNIVLSSGSALLLALMLEEIVPRIWSHGIRHALCDEAAWTSRMEFYYMINYYFKYLELFDTVFLALKKKPMQFLHVFHHSATALLCFTQLNGKTSISWSVITLNLAVHVVMYYYYYATAGGARFWWKKYLTTMQIVQFIIDLFLVYYGTYQHFAYTYYQYLPHYGNCAGEEGSAIFGCALLTSYLGLFINFYFQTYKKPAPTKKPNGVANGHANGYTNGKANGAFGEQLNESDSEQEYFACAEIYISNTAAATLRKLKKQGESDARPKEKSNWLGLGGKGHTASGHWRQAICKLTKISKVNRCLLNIYIDVSNTFPPNSTCRLRLKDSTLFQTIFIHLLRQTDIRPADNSLFFRKDCIVIFSTEQQRWMAGSNAEPVYLQFPKTELCSLWISLLRSYAVPEIYGRWFNRPLTDEIGQGGSYRMWREVRLTVASGRNLGISKLYDPSQNPDDMEVELKDIDVYCEVIFNDAICARTTVKKGLGLPEWHESFTFSDLPPFESLEIKILREKKVVKSHILGKVIVDLITFRRGEVVEGWYPVQSINLSSQLQLGELRLKVQVFEEIILPHSAYSSVQRVLETQNYLHWMQVLENTLNIKTLPLNLTNIAISRETIVQQIQEAATWEVEKAIPSHQTIFRGNTVFTKIMERCLSFYGGQFLEASIGHSIRKLIAEKIAIEVDPGRSGKSAKDIAKNVDLLIYWCREFWEQIFAARDNCPKEVCASLSTVRDLVEEHSRKADLAPEMQHQRPWQSVSAFIFLRFLVPSILHPHLFGLCSGLPDPTIQRSLKLIAKVIQSLANLNTNDHKEMVMAPFREFNKLNHPRMMEYLKAVSTAKAGIYSNPKLDNLEGRHVLVNLTRHKENLHVLERESVPEPPHYIDPSRELAIITSAIVRHSRDPNSKTRARKLDNDSLERLCAACFEVETEALHRVNELATRLAQERRRASASAAWTRHSASLTKSPFLSSIHPSRSPLPVTSHTQSATEPRPQLPSEPDQGPDPLQAASLGHISRERHGTIEADIEEDSVAKQIQQDVLPEAPDDVARRKRSFMRGILGL</sequence>
<keyword evidence="8" id="KW-0443">Lipid metabolism</keyword>
<evidence type="ECO:0000256" key="11">
    <source>
        <dbReference type="SAM" id="MobiDB-lite"/>
    </source>
</evidence>
<dbReference type="EMBL" id="JANIEX010000031">
    <property type="protein sequence ID" value="KAJ3575643.1"/>
    <property type="molecule type" value="Genomic_DNA"/>
</dbReference>
<feature type="transmembrane region" description="Helical" evidence="12">
    <location>
        <begin position="241"/>
        <end position="261"/>
    </location>
</feature>
<protein>
    <recommendedName>
        <fullName evidence="17">Very-long-chain 3-oxoacyl-CoA synthase</fullName>
    </recommendedName>
</protein>
<dbReference type="Pfam" id="PF01151">
    <property type="entry name" value="ELO"/>
    <property type="match status" value="1"/>
</dbReference>
<feature type="domain" description="C2" evidence="13">
    <location>
        <begin position="479"/>
        <end position="605"/>
    </location>
</feature>
<keyword evidence="10" id="KW-0275">Fatty acid biosynthesis</keyword>
<dbReference type="InterPro" id="IPR000008">
    <property type="entry name" value="C2_dom"/>
</dbReference>
<dbReference type="InterPro" id="IPR008936">
    <property type="entry name" value="Rho_GTPase_activation_prot"/>
</dbReference>
<gene>
    <name evidence="15" type="ORF">NP233_g965</name>
</gene>
<reference evidence="15" key="1">
    <citation type="submission" date="2022-07" db="EMBL/GenBank/DDBJ databases">
        <title>Genome Sequence of Leucocoprinus birnbaumii.</title>
        <authorList>
            <person name="Buettner E."/>
        </authorList>
    </citation>
    <scope>NUCLEOTIDE SEQUENCE</scope>
    <source>
        <strain evidence="15">VT141</strain>
    </source>
</reference>
<dbReference type="Pfam" id="PF00168">
    <property type="entry name" value="C2"/>
    <property type="match status" value="1"/>
</dbReference>